<organism evidence="7 8">
    <name type="scientific">Streptomyces harbinensis</name>
    <dbReference type="NCBI Taxonomy" id="1176198"/>
    <lineage>
        <taxon>Bacteria</taxon>
        <taxon>Bacillati</taxon>
        <taxon>Actinomycetota</taxon>
        <taxon>Actinomycetes</taxon>
        <taxon>Kitasatosporales</taxon>
        <taxon>Streptomycetaceae</taxon>
        <taxon>Streptomyces</taxon>
    </lineage>
</organism>
<proteinExistence type="inferred from homology"/>
<dbReference type="InterPro" id="IPR006129">
    <property type="entry name" value="AdhesinB"/>
</dbReference>
<dbReference type="PRINTS" id="PR00690">
    <property type="entry name" value="ADHESNFAMILY"/>
</dbReference>
<dbReference type="NCBIfam" id="TIGR03772">
    <property type="entry name" value="anch_rpt_subst"/>
    <property type="match status" value="1"/>
</dbReference>
<comment type="subcellular location">
    <subcellularLocation>
        <location evidence="1">Cell envelope</location>
    </subcellularLocation>
</comment>
<feature type="compositionally biased region" description="Pro residues" evidence="6">
    <location>
        <begin position="8"/>
        <end position="23"/>
    </location>
</feature>
<feature type="region of interest" description="Disordered" evidence="6">
    <location>
        <begin position="1"/>
        <end position="33"/>
    </location>
</feature>
<dbReference type="STRING" id="1176198.SAMN05444716_101581"/>
<dbReference type="Proteomes" id="UP000198873">
    <property type="component" value="Unassembled WGS sequence"/>
</dbReference>
<name>A0A1I6PKX7_9ACTN</name>
<gene>
    <name evidence="7" type="ORF">SAMN05444716_101581</name>
</gene>
<evidence type="ECO:0000313" key="7">
    <source>
        <dbReference type="EMBL" id="SFS40863.1"/>
    </source>
</evidence>
<keyword evidence="4" id="KW-0732">Signal</keyword>
<dbReference type="InterPro" id="IPR050492">
    <property type="entry name" value="Bact_metal-bind_prot9"/>
</dbReference>
<dbReference type="InterPro" id="IPR006128">
    <property type="entry name" value="Lipoprotein_PsaA-like"/>
</dbReference>
<dbReference type="AlphaFoldDB" id="A0A1I6PKX7"/>
<evidence type="ECO:0000256" key="1">
    <source>
        <dbReference type="ARBA" id="ARBA00004196"/>
    </source>
</evidence>
<dbReference type="Pfam" id="PF01297">
    <property type="entry name" value="ZnuA"/>
    <property type="match status" value="2"/>
</dbReference>
<keyword evidence="3" id="KW-0479">Metal-binding</keyword>
<dbReference type="GO" id="GO:0046872">
    <property type="term" value="F:metal ion binding"/>
    <property type="evidence" value="ECO:0007669"/>
    <property type="project" value="UniProtKB-KW"/>
</dbReference>
<sequence>MTREADPRPPSGPTRPGAAPAPPAVTGRGPARHRRTAAVLAAGLALTAAGCDIAPAPYDDGRVRVVTTTGILADLAAEVGSDFVEVHALVPDGADPHSHEPTLRDVREIVYADLAFTNYMLLEEQSLVRAIDANLPAGVPNVSLAESAGKYAAEIIPLVENVNLDTIWLGLRVRGTGAGYGADRTSEVRLKATGVEGPGELIGYVTETFGAPTVFFDSSDGFDADNGYRDDTATLPPDAHTHMSWAFTEPGVYRLDLSAELAVSGQSRPVELAGGTVTFAVGVNAHTVFPESAGATVLDSGHADITVDLGEDPGSEPALHLYADPHGGGDATQEVYDPARTVVEVPNKALTDIPGDPRFRFLGRGGDSIHQLPQAVLGRHVHGEIDPHLWQNVRNAMAYVKIMRDELMAADPANAAHYRSNAARYLGELDELDAYVADTLARIPASRRHLVTTHDAFGYLADAYGLSVAGFVTPNPGSEPSMADRRKLTETIANLGIPAVFLEPNLAARSSTLTQVAREQGVEVCPIHGDALGPGNDSYLDMMRANADSLYACLG</sequence>
<dbReference type="RefSeq" id="WP_093842070.1">
    <property type="nucleotide sequence ID" value="NZ_FPAB01000001.1"/>
</dbReference>
<dbReference type="InterPro" id="IPR006127">
    <property type="entry name" value="ZnuA-like"/>
</dbReference>
<dbReference type="GO" id="GO:0030001">
    <property type="term" value="P:metal ion transport"/>
    <property type="evidence" value="ECO:0007669"/>
    <property type="project" value="InterPro"/>
</dbReference>
<dbReference type="PANTHER" id="PTHR42953">
    <property type="entry name" value="HIGH-AFFINITY ZINC UPTAKE SYSTEM PROTEIN ZNUA-RELATED"/>
    <property type="match status" value="1"/>
</dbReference>
<evidence type="ECO:0000256" key="5">
    <source>
        <dbReference type="RuleBase" id="RU003512"/>
    </source>
</evidence>
<dbReference type="InterPro" id="IPR022435">
    <property type="entry name" value="Surface-anchored_actinobac"/>
</dbReference>
<keyword evidence="8" id="KW-1185">Reference proteome</keyword>
<dbReference type="Gene3D" id="3.40.50.1980">
    <property type="entry name" value="Nitrogenase molybdenum iron protein domain"/>
    <property type="match status" value="3"/>
</dbReference>
<dbReference type="NCBIfam" id="TIGR03769">
    <property type="entry name" value="P_ac_wall_RPT"/>
    <property type="match status" value="1"/>
</dbReference>
<accession>A0A1I6PKX7</accession>
<evidence type="ECO:0000256" key="2">
    <source>
        <dbReference type="ARBA" id="ARBA00022448"/>
    </source>
</evidence>
<comment type="similarity">
    <text evidence="5">Belongs to the bacterial solute-binding protein 9 family.</text>
</comment>
<dbReference type="NCBIfam" id="NF038134">
    <property type="entry name" value="choice_anch_M"/>
    <property type="match status" value="1"/>
</dbReference>
<evidence type="ECO:0000256" key="3">
    <source>
        <dbReference type="ARBA" id="ARBA00022723"/>
    </source>
</evidence>
<protein>
    <submittedName>
        <fullName evidence="7">Anchored repeat ABC transporter, substrate-binding protein</fullName>
    </submittedName>
</protein>
<dbReference type="GO" id="GO:0007155">
    <property type="term" value="P:cell adhesion"/>
    <property type="evidence" value="ECO:0007669"/>
    <property type="project" value="InterPro"/>
</dbReference>
<dbReference type="PANTHER" id="PTHR42953:SF1">
    <property type="entry name" value="METAL-BINDING PROTEIN HI_0362-RELATED"/>
    <property type="match status" value="1"/>
</dbReference>
<evidence type="ECO:0000256" key="4">
    <source>
        <dbReference type="ARBA" id="ARBA00022729"/>
    </source>
</evidence>
<dbReference type="PRINTS" id="PR00691">
    <property type="entry name" value="ADHESINB"/>
</dbReference>
<keyword evidence="2 5" id="KW-0813">Transport</keyword>
<dbReference type="InterPro" id="IPR022434">
    <property type="entry name" value="ABC_LPXTG_lipo_actinobac"/>
</dbReference>
<reference evidence="8" key="1">
    <citation type="submission" date="2016-10" db="EMBL/GenBank/DDBJ databases">
        <authorList>
            <person name="Varghese N."/>
            <person name="Submissions S."/>
        </authorList>
    </citation>
    <scope>NUCLEOTIDE SEQUENCE [LARGE SCALE GENOMIC DNA]</scope>
    <source>
        <strain evidence="8">CGMCC 4.7047</strain>
    </source>
</reference>
<dbReference type="SUPFAM" id="SSF53807">
    <property type="entry name" value="Helical backbone' metal receptor"/>
    <property type="match status" value="1"/>
</dbReference>
<dbReference type="GO" id="GO:0030313">
    <property type="term" value="C:cell envelope"/>
    <property type="evidence" value="ECO:0007669"/>
    <property type="project" value="UniProtKB-SubCell"/>
</dbReference>
<evidence type="ECO:0000256" key="6">
    <source>
        <dbReference type="SAM" id="MobiDB-lite"/>
    </source>
</evidence>
<evidence type="ECO:0000313" key="8">
    <source>
        <dbReference type="Proteomes" id="UP000198873"/>
    </source>
</evidence>
<dbReference type="EMBL" id="FPAB01000001">
    <property type="protein sequence ID" value="SFS40863.1"/>
    <property type="molecule type" value="Genomic_DNA"/>
</dbReference>